<evidence type="ECO:0000313" key="3">
    <source>
        <dbReference type="Proteomes" id="UP000257109"/>
    </source>
</evidence>
<evidence type="ECO:0000313" key="2">
    <source>
        <dbReference type="EMBL" id="RDX88184.1"/>
    </source>
</evidence>
<dbReference type="AlphaFoldDB" id="A0A371GC98"/>
<organism evidence="2 3">
    <name type="scientific">Mucuna pruriens</name>
    <name type="common">Velvet bean</name>
    <name type="synonym">Dolichos pruriens</name>
    <dbReference type="NCBI Taxonomy" id="157652"/>
    <lineage>
        <taxon>Eukaryota</taxon>
        <taxon>Viridiplantae</taxon>
        <taxon>Streptophyta</taxon>
        <taxon>Embryophyta</taxon>
        <taxon>Tracheophyta</taxon>
        <taxon>Spermatophyta</taxon>
        <taxon>Magnoliopsida</taxon>
        <taxon>eudicotyledons</taxon>
        <taxon>Gunneridae</taxon>
        <taxon>Pentapetalae</taxon>
        <taxon>rosids</taxon>
        <taxon>fabids</taxon>
        <taxon>Fabales</taxon>
        <taxon>Fabaceae</taxon>
        <taxon>Papilionoideae</taxon>
        <taxon>50 kb inversion clade</taxon>
        <taxon>NPAAA clade</taxon>
        <taxon>indigoferoid/millettioid clade</taxon>
        <taxon>Phaseoleae</taxon>
        <taxon>Mucuna</taxon>
    </lineage>
</organism>
<reference evidence="2" key="1">
    <citation type="submission" date="2018-05" db="EMBL/GenBank/DDBJ databases">
        <title>Draft genome of Mucuna pruriens seed.</title>
        <authorList>
            <person name="Nnadi N.E."/>
            <person name="Vos R."/>
            <person name="Hasami M.H."/>
            <person name="Devisetty U.K."/>
            <person name="Aguiy J.C."/>
        </authorList>
    </citation>
    <scope>NUCLEOTIDE SEQUENCE [LARGE SCALE GENOMIC DNA]</scope>
    <source>
        <strain evidence="2">JCA_2017</strain>
    </source>
</reference>
<gene>
    <name evidence="2" type="ORF">CR513_30255</name>
</gene>
<dbReference type="Proteomes" id="UP000257109">
    <property type="component" value="Unassembled WGS sequence"/>
</dbReference>
<feature type="non-terminal residue" evidence="2">
    <location>
        <position position="163"/>
    </location>
</feature>
<feature type="compositionally biased region" description="Basic residues" evidence="1">
    <location>
        <begin position="138"/>
        <end position="149"/>
    </location>
</feature>
<feature type="non-terminal residue" evidence="2">
    <location>
        <position position="1"/>
    </location>
</feature>
<protein>
    <submittedName>
        <fullName evidence="2">Uncharacterized protein</fullName>
    </submittedName>
</protein>
<feature type="region of interest" description="Disordered" evidence="1">
    <location>
        <begin position="138"/>
        <end position="163"/>
    </location>
</feature>
<accession>A0A371GC98</accession>
<proteinExistence type="predicted"/>
<comment type="caution">
    <text evidence="2">The sequence shown here is derived from an EMBL/GenBank/DDBJ whole genome shotgun (WGS) entry which is preliminary data.</text>
</comment>
<evidence type="ECO:0000256" key="1">
    <source>
        <dbReference type="SAM" id="MobiDB-lite"/>
    </source>
</evidence>
<keyword evidence="3" id="KW-1185">Reference proteome</keyword>
<name>A0A371GC98_MUCPR</name>
<dbReference type="EMBL" id="QJKJ01006026">
    <property type="protein sequence ID" value="RDX88184.1"/>
    <property type="molecule type" value="Genomic_DNA"/>
</dbReference>
<sequence length="163" mass="19150">MAWEYTTIQQYETIDIKTLCRQTKVKWWKKFNNNLISKSKIDEWVNNNLKSTSQQNTSPLQKQKEEKEASFLLEKQKIMAELVSVTSVEEFEATRLKARSILDSDNAYHSDVESSEFNPYLRNGVIARQKKEGFFKTTTKRNKTKRARFPKQACEEQDSQGKL</sequence>